<keyword evidence="1" id="KW-0175">Coiled coil</keyword>
<dbReference type="KEGG" id="sva:SVA_3229"/>
<feature type="compositionally biased region" description="Polar residues" evidence="2">
    <location>
        <begin position="1"/>
        <end position="12"/>
    </location>
</feature>
<organism evidence="3 4">
    <name type="scientific">Sulfurifustis variabilis</name>
    <dbReference type="NCBI Taxonomy" id="1675686"/>
    <lineage>
        <taxon>Bacteria</taxon>
        <taxon>Pseudomonadati</taxon>
        <taxon>Pseudomonadota</taxon>
        <taxon>Gammaproteobacteria</taxon>
        <taxon>Acidiferrobacterales</taxon>
        <taxon>Acidiferrobacteraceae</taxon>
        <taxon>Sulfurifustis</taxon>
    </lineage>
</organism>
<reference evidence="3 4" key="1">
    <citation type="submission" date="2015-08" db="EMBL/GenBank/DDBJ databases">
        <title>Complete genome sequence of Sulfurifustis variabilis.</title>
        <authorList>
            <person name="Miura A."/>
            <person name="Kojima H."/>
            <person name="Fukui M."/>
        </authorList>
    </citation>
    <scope>NUCLEOTIDE SEQUENCE [LARGE SCALE GENOMIC DNA]</scope>
    <source>
        <strain evidence="4">skN76</strain>
    </source>
</reference>
<sequence>MTTPARGSSGSAVPNRGTSRRISRTAVPCLALAGIALASPAWPQALDSEPRLPSHTVMEHEMDRLRADLVALREEMNRLRALHGGERRVALRTHLGRVREEMQRALAMEERMWQDLDRGRIGSDRDLRRLLRLVHEQVRMLVDMNDLLLEEVERNIAP</sequence>
<evidence type="ECO:0000313" key="4">
    <source>
        <dbReference type="Proteomes" id="UP000218899"/>
    </source>
</evidence>
<protein>
    <submittedName>
        <fullName evidence="3">Uncharacterized protein</fullName>
    </submittedName>
</protein>
<proteinExistence type="predicted"/>
<gene>
    <name evidence="3" type="ORF">SVA_3229</name>
</gene>
<evidence type="ECO:0000256" key="2">
    <source>
        <dbReference type="SAM" id="MobiDB-lite"/>
    </source>
</evidence>
<name>A0A1B4VG63_9GAMM</name>
<feature type="coiled-coil region" evidence="1">
    <location>
        <begin position="55"/>
        <end position="82"/>
    </location>
</feature>
<evidence type="ECO:0000256" key="1">
    <source>
        <dbReference type="SAM" id="Coils"/>
    </source>
</evidence>
<dbReference type="EMBL" id="AP014936">
    <property type="protein sequence ID" value="BAU49777.1"/>
    <property type="molecule type" value="Genomic_DNA"/>
</dbReference>
<accession>A0A1B4VG63</accession>
<dbReference type="Proteomes" id="UP000218899">
    <property type="component" value="Chromosome"/>
</dbReference>
<keyword evidence="4" id="KW-1185">Reference proteome</keyword>
<evidence type="ECO:0000313" key="3">
    <source>
        <dbReference type="EMBL" id="BAU49777.1"/>
    </source>
</evidence>
<feature type="region of interest" description="Disordered" evidence="2">
    <location>
        <begin position="1"/>
        <end position="20"/>
    </location>
</feature>
<dbReference type="AlphaFoldDB" id="A0A1B4VG63"/>